<evidence type="ECO:0000313" key="4">
    <source>
        <dbReference type="Proteomes" id="UP000681720"/>
    </source>
</evidence>
<dbReference type="AlphaFoldDB" id="A0A8S3KDQ4"/>
<reference evidence="3" key="1">
    <citation type="submission" date="2021-02" db="EMBL/GenBank/DDBJ databases">
        <authorList>
            <person name="Nowell W R."/>
        </authorList>
    </citation>
    <scope>NUCLEOTIDE SEQUENCE</scope>
</reference>
<organism evidence="3 4">
    <name type="scientific">Rotaria magnacalcarata</name>
    <dbReference type="NCBI Taxonomy" id="392030"/>
    <lineage>
        <taxon>Eukaryota</taxon>
        <taxon>Metazoa</taxon>
        <taxon>Spiralia</taxon>
        <taxon>Gnathifera</taxon>
        <taxon>Rotifera</taxon>
        <taxon>Eurotatoria</taxon>
        <taxon>Bdelloidea</taxon>
        <taxon>Philodinida</taxon>
        <taxon>Philodinidae</taxon>
        <taxon>Rotaria</taxon>
    </lineage>
</organism>
<dbReference type="EMBL" id="CAJOBJ010382876">
    <property type="protein sequence ID" value="CAF5228040.1"/>
    <property type="molecule type" value="Genomic_DNA"/>
</dbReference>
<accession>A0A8S3KDQ4</accession>
<dbReference type="EMBL" id="CAJOBH010274486">
    <property type="protein sequence ID" value="CAF5167001.1"/>
    <property type="molecule type" value="Genomic_DNA"/>
</dbReference>
<proteinExistence type="predicted"/>
<dbReference type="Proteomes" id="UP000681720">
    <property type="component" value="Unassembled WGS sequence"/>
</dbReference>
<dbReference type="Proteomes" id="UP000681967">
    <property type="component" value="Unassembled WGS sequence"/>
</dbReference>
<protein>
    <submittedName>
        <fullName evidence="3">Uncharacterized protein</fullName>
    </submittedName>
</protein>
<comment type="caution">
    <text evidence="3">The sequence shown here is derived from an EMBL/GenBank/DDBJ whole genome shotgun (WGS) entry which is preliminary data.</text>
</comment>
<evidence type="ECO:0000313" key="2">
    <source>
        <dbReference type="EMBL" id="CAF5167001.1"/>
    </source>
</evidence>
<dbReference type="EMBL" id="CAJOBH010258479">
    <property type="protein sequence ID" value="CAF5152118.1"/>
    <property type="molecule type" value="Genomic_DNA"/>
</dbReference>
<evidence type="ECO:0000313" key="3">
    <source>
        <dbReference type="EMBL" id="CAF5228040.1"/>
    </source>
</evidence>
<sequence length="73" mass="8809">MPWFDYYFVLDVDVTSTETFSVNNFLTNFIYPPSSWAAMTASQTDWYYDAWALRSWPTITYDFWEQARQASFF</sequence>
<evidence type="ECO:0000313" key="1">
    <source>
        <dbReference type="EMBL" id="CAF5152118.1"/>
    </source>
</evidence>
<feature type="non-terminal residue" evidence="3">
    <location>
        <position position="73"/>
    </location>
</feature>
<name>A0A8S3KDQ4_9BILA</name>
<gene>
    <name evidence="1" type="ORF">BYL167_LOCUS72496</name>
    <name evidence="2" type="ORF">BYL167_LOCUS76226</name>
    <name evidence="3" type="ORF">GIL414_LOCUS87944</name>
</gene>